<accession>A0AAJ0FD63</accession>
<dbReference type="GO" id="GO:0005829">
    <property type="term" value="C:cytosol"/>
    <property type="evidence" value="ECO:0007669"/>
    <property type="project" value="GOC"/>
</dbReference>
<protein>
    <recommendedName>
        <fullName evidence="2">Vacuolar protein sorting-associated protein 51 homolog</fullName>
    </recommendedName>
</protein>
<feature type="compositionally biased region" description="Low complexity" evidence="3">
    <location>
        <begin position="95"/>
        <end position="111"/>
    </location>
</feature>
<reference evidence="4" key="1">
    <citation type="submission" date="2023-06" db="EMBL/GenBank/DDBJ databases">
        <title>Genome-scale phylogeny and comparative genomics of the fungal order Sordariales.</title>
        <authorList>
            <consortium name="Lawrence Berkeley National Laboratory"/>
            <person name="Hensen N."/>
            <person name="Bonometti L."/>
            <person name="Westerberg I."/>
            <person name="Brannstrom I.O."/>
            <person name="Guillou S."/>
            <person name="Cros-Aarteil S."/>
            <person name="Calhoun S."/>
            <person name="Haridas S."/>
            <person name="Kuo A."/>
            <person name="Mondo S."/>
            <person name="Pangilinan J."/>
            <person name="Riley R."/>
            <person name="Labutti K."/>
            <person name="Andreopoulos B."/>
            <person name="Lipzen A."/>
            <person name="Chen C."/>
            <person name="Yanf M."/>
            <person name="Daum C."/>
            <person name="Ng V."/>
            <person name="Clum A."/>
            <person name="Steindorff A."/>
            <person name="Ohm R."/>
            <person name="Martin F."/>
            <person name="Silar P."/>
            <person name="Natvig D."/>
            <person name="Lalanne C."/>
            <person name="Gautier V."/>
            <person name="Ament-Velasquez S.L."/>
            <person name="Kruys A."/>
            <person name="Hutchinson M.I."/>
            <person name="Powell A.J."/>
            <person name="Barry K."/>
            <person name="Miller A.N."/>
            <person name="Grigoriev I.V."/>
            <person name="Debuchy R."/>
            <person name="Gladieux P."/>
            <person name="Thoren M.H."/>
            <person name="Johannesson H."/>
        </authorList>
    </citation>
    <scope>NUCLEOTIDE SEQUENCE</scope>
    <source>
        <strain evidence="4">PSN4</strain>
    </source>
</reference>
<dbReference type="PANTHER" id="PTHR15954">
    <property type="entry name" value="VACUOLAR PROTEIN SORTING-ASSOCIATED PROTEIN 51 HOMOLOG"/>
    <property type="match status" value="1"/>
</dbReference>
<dbReference type="InterPro" id="IPR014812">
    <property type="entry name" value="Vps51"/>
</dbReference>
<dbReference type="GO" id="GO:0000938">
    <property type="term" value="C:GARP complex"/>
    <property type="evidence" value="ECO:0007669"/>
    <property type="project" value="UniProtKB-UniRule"/>
</dbReference>
<evidence type="ECO:0000313" key="5">
    <source>
        <dbReference type="Proteomes" id="UP001239445"/>
    </source>
</evidence>
<organism evidence="4 5">
    <name type="scientific">Echria macrotheca</name>
    <dbReference type="NCBI Taxonomy" id="438768"/>
    <lineage>
        <taxon>Eukaryota</taxon>
        <taxon>Fungi</taxon>
        <taxon>Dikarya</taxon>
        <taxon>Ascomycota</taxon>
        <taxon>Pezizomycotina</taxon>
        <taxon>Sordariomycetes</taxon>
        <taxon>Sordariomycetidae</taxon>
        <taxon>Sordariales</taxon>
        <taxon>Schizotheciaceae</taxon>
        <taxon>Echria</taxon>
    </lineage>
</organism>
<evidence type="ECO:0000256" key="1">
    <source>
        <dbReference type="ARBA" id="ARBA00006080"/>
    </source>
</evidence>
<keyword evidence="2" id="KW-0653">Protein transport</keyword>
<comment type="subcellular location">
    <subcellularLocation>
        <location evidence="2">Golgi apparatus</location>
        <location evidence="2">trans-Golgi network</location>
    </subcellularLocation>
</comment>
<gene>
    <name evidence="4" type="ORF">QBC47DRAFT_444272</name>
</gene>
<dbReference type="GO" id="GO:0015031">
    <property type="term" value="P:protein transport"/>
    <property type="evidence" value="ECO:0007669"/>
    <property type="project" value="UniProtKB-UniRule"/>
</dbReference>
<dbReference type="GO" id="GO:0042147">
    <property type="term" value="P:retrograde transport, endosome to Golgi"/>
    <property type="evidence" value="ECO:0007669"/>
    <property type="project" value="UniProtKB-UniRule"/>
</dbReference>
<keyword evidence="5" id="KW-1185">Reference proteome</keyword>
<comment type="similarity">
    <text evidence="1 2">Belongs to the VPS51 family.</text>
</comment>
<dbReference type="GO" id="GO:0007030">
    <property type="term" value="P:Golgi organization"/>
    <property type="evidence" value="ECO:0007669"/>
    <property type="project" value="UniProtKB-UniRule"/>
</dbReference>
<dbReference type="GO" id="GO:0006869">
    <property type="term" value="P:lipid transport"/>
    <property type="evidence" value="ECO:0007669"/>
    <property type="project" value="UniProtKB-UniRule"/>
</dbReference>
<feature type="compositionally biased region" description="Low complexity" evidence="3">
    <location>
        <begin position="61"/>
        <end position="77"/>
    </location>
</feature>
<dbReference type="GO" id="GO:0048193">
    <property type="term" value="P:Golgi vesicle transport"/>
    <property type="evidence" value="ECO:0007669"/>
    <property type="project" value="TreeGrafter"/>
</dbReference>
<feature type="region of interest" description="Disordered" evidence="3">
    <location>
        <begin position="300"/>
        <end position="320"/>
    </location>
</feature>
<evidence type="ECO:0000256" key="2">
    <source>
        <dbReference type="RuleBase" id="RU368010"/>
    </source>
</evidence>
<comment type="subunit">
    <text evidence="2">Component of the Golgi-associated retrograde protein (GARP) complex.</text>
</comment>
<dbReference type="PANTHER" id="PTHR15954:SF4">
    <property type="entry name" value="VACUOLAR PROTEIN SORTING-ASSOCIATED PROTEIN 51 HOMOLOG"/>
    <property type="match status" value="1"/>
</dbReference>
<comment type="function">
    <text evidence="2">Acts as component of the GARP complex that is involved in retrograde transport from early and late endosomes to the trans-Golgi network (TGN).</text>
</comment>
<dbReference type="Proteomes" id="UP001239445">
    <property type="component" value="Unassembled WGS sequence"/>
</dbReference>
<keyword evidence="2" id="KW-0333">Golgi apparatus</keyword>
<dbReference type="GO" id="GO:1990745">
    <property type="term" value="C:EARP complex"/>
    <property type="evidence" value="ECO:0007669"/>
    <property type="project" value="TreeGrafter"/>
</dbReference>
<keyword evidence="2" id="KW-0445">Lipid transport</keyword>
<dbReference type="AlphaFoldDB" id="A0AAJ0FD63"/>
<dbReference type="GO" id="GO:0016020">
    <property type="term" value="C:membrane"/>
    <property type="evidence" value="ECO:0007669"/>
    <property type="project" value="TreeGrafter"/>
</dbReference>
<dbReference type="Pfam" id="PF08700">
    <property type="entry name" value="VPS51_Exo84_N"/>
    <property type="match status" value="1"/>
</dbReference>
<feature type="region of interest" description="Disordered" evidence="3">
    <location>
        <begin position="1"/>
        <end position="133"/>
    </location>
</feature>
<name>A0AAJ0FD63_9PEZI</name>
<sequence>MSTIASPRDPSTPLARRMNSSTGIPTTTTPTSSTRPSLDLRPTTSSTTSSPKLASQPTVPTIITTSSSTAASSSSSKRATRAALREYYNIKKQQHQQQQQSQPSTPSLELPPQHHPPPDTLVSSSELDDPTFDPQSFISQTLENASLAQLLQTYTRVLGEMRALDAEKKALVYDNYSKLISATETIRRMQSTMDPLNPVAGTLDVVVARVYEMAARAREGLREEIIPRTEDGDGNRKRTRELAREVLSVPGRLRRLVEEGKEEEARREWVMPRRLLERWRERGVGGEEVGALMEEGDAIVGFAGGGGDEGSQTSGKERSF</sequence>
<dbReference type="GO" id="GO:0032456">
    <property type="term" value="P:endocytic recycling"/>
    <property type="evidence" value="ECO:0007669"/>
    <property type="project" value="TreeGrafter"/>
</dbReference>
<keyword evidence="2" id="KW-0813">Transport</keyword>
<proteinExistence type="inferred from homology"/>
<feature type="compositionally biased region" description="Low complexity" evidence="3">
    <location>
        <begin position="20"/>
        <end position="50"/>
    </location>
</feature>
<dbReference type="EMBL" id="MU839831">
    <property type="protein sequence ID" value="KAK1757274.1"/>
    <property type="molecule type" value="Genomic_DNA"/>
</dbReference>
<evidence type="ECO:0000313" key="4">
    <source>
        <dbReference type="EMBL" id="KAK1757274.1"/>
    </source>
</evidence>
<evidence type="ECO:0000256" key="3">
    <source>
        <dbReference type="SAM" id="MobiDB-lite"/>
    </source>
</evidence>
<comment type="caution">
    <text evidence="4">The sequence shown here is derived from an EMBL/GenBank/DDBJ whole genome shotgun (WGS) entry which is preliminary data.</text>
</comment>